<dbReference type="SUPFAM" id="SSF54364">
    <property type="entry name" value="Translation initiation factor IF3, N-terminal domain"/>
    <property type="match status" value="1"/>
</dbReference>
<feature type="compositionally biased region" description="Basic and acidic residues" evidence="4">
    <location>
        <begin position="431"/>
        <end position="451"/>
    </location>
</feature>
<evidence type="ECO:0000256" key="1">
    <source>
        <dbReference type="ARBA" id="ARBA00005439"/>
    </source>
</evidence>
<dbReference type="SUPFAM" id="SSF55200">
    <property type="entry name" value="Translation initiation factor IF3, C-terminal domain"/>
    <property type="match status" value="1"/>
</dbReference>
<evidence type="ECO:0000256" key="4">
    <source>
        <dbReference type="SAM" id="MobiDB-lite"/>
    </source>
</evidence>
<gene>
    <name evidence="7" type="primary">LOC103497345</name>
</gene>
<evidence type="ECO:0000313" key="7">
    <source>
        <dbReference type="RefSeq" id="XP_008457718.2"/>
    </source>
</evidence>
<feature type="compositionally biased region" description="Polar residues" evidence="4">
    <location>
        <begin position="497"/>
        <end position="515"/>
    </location>
</feature>
<keyword evidence="3" id="KW-0648">Protein biosynthesis</keyword>
<dbReference type="InterPro" id="IPR019814">
    <property type="entry name" value="Translation_initiation_fac_3_N"/>
</dbReference>
<dbReference type="RefSeq" id="XP_008457718.2">
    <property type="nucleotide sequence ID" value="XM_008459496.3"/>
</dbReference>
<dbReference type="GO" id="GO:0003743">
    <property type="term" value="F:translation initiation factor activity"/>
    <property type="evidence" value="ECO:0007669"/>
    <property type="project" value="UniProtKB-KW"/>
</dbReference>
<dbReference type="InterPro" id="IPR036788">
    <property type="entry name" value="T_IF-3_C_sf"/>
</dbReference>
<feature type="compositionally biased region" description="Acidic residues" evidence="4">
    <location>
        <begin position="279"/>
        <end position="288"/>
    </location>
</feature>
<dbReference type="KEGG" id="cmo:103497345"/>
<dbReference type="PANTHER" id="PTHR10938">
    <property type="entry name" value="TRANSLATION INITIATION FACTOR IF-3"/>
    <property type="match status" value="1"/>
</dbReference>
<protein>
    <submittedName>
        <fullName evidence="7">Translation initiation factor IF3-1, mitochondrial isoform X1</fullName>
    </submittedName>
</protein>
<proteinExistence type="inferred from homology"/>
<dbReference type="GO" id="GO:0032790">
    <property type="term" value="P:ribosome disassembly"/>
    <property type="evidence" value="ECO:0007669"/>
    <property type="project" value="TreeGrafter"/>
</dbReference>
<evidence type="ECO:0000256" key="2">
    <source>
        <dbReference type="ARBA" id="ARBA00022540"/>
    </source>
</evidence>
<feature type="compositionally biased region" description="Basic and acidic residues" evidence="4">
    <location>
        <begin position="408"/>
        <end position="420"/>
    </location>
</feature>
<evidence type="ECO:0000313" key="6">
    <source>
        <dbReference type="Proteomes" id="UP001652600"/>
    </source>
</evidence>
<feature type="compositionally biased region" description="Polar residues" evidence="4">
    <location>
        <begin position="457"/>
        <end position="489"/>
    </location>
</feature>
<dbReference type="eggNOG" id="ENOG502QWD8">
    <property type="taxonomic scope" value="Eukaryota"/>
</dbReference>
<dbReference type="InterPro" id="IPR001288">
    <property type="entry name" value="Translation_initiation_fac_3"/>
</dbReference>
<dbReference type="GeneID" id="103497345"/>
<feature type="region of interest" description="Disordered" evidence="4">
    <location>
        <begin position="353"/>
        <end position="571"/>
    </location>
</feature>
<evidence type="ECO:0000256" key="3">
    <source>
        <dbReference type="ARBA" id="ARBA00022917"/>
    </source>
</evidence>
<evidence type="ECO:0000259" key="5">
    <source>
        <dbReference type="Pfam" id="PF05198"/>
    </source>
</evidence>
<comment type="similarity">
    <text evidence="1">Belongs to the IF-3 family.</text>
</comment>
<organism evidence="6 7">
    <name type="scientific">Cucumis melo</name>
    <name type="common">Muskmelon</name>
    <dbReference type="NCBI Taxonomy" id="3656"/>
    <lineage>
        <taxon>Eukaryota</taxon>
        <taxon>Viridiplantae</taxon>
        <taxon>Streptophyta</taxon>
        <taxon>Embryophyta</taxon>
        <taxon>Tracheophyta</taxon>
        <taxon>Spermatophyta</taxon>
        <taxon>Magnoliopsida</taxon>
        <taxon>eudicotyledons</taxon>
        <taxon>Gunneridae</taxon>
        <taxon>Pentapetalae</taxon>
        <taxon>rosids</taxon>
        <taxon>fabids</taxon>
        <taxon>Cucurbitales</taxon>
        <taxon>Cucurbitaceae</taxon>
        <taxon>Benincaseae</taxon>
        <taxon>Cucumis</taxon>
    </lineage>
</organism>
<feature type="region of interest" description="Disordered" evidence="4">
    <location>
        <begin position="248"/>
        <end position="294"/>
    </location>
</feature>
<feature type="compositionally biased region" description="Polar residues" evidence="4">
    <location>
        <begin position="265"/>
        <end position="274"/>
    </location>
</feature>
<keyword evidence="6" id="KW-1185">Reference proteome</keyword>
<feature type="compositionally biased region" description="Polar residues" evidence="4">
    <location>
        <begin position="550"/>
        <end position="563"/>
    </location>
</feature>
<dbReference type="Gramene" id="MELO3C020828.2.1">
    <property type="protein sequence ID" value="MELO3C020828.2.1"/>
    <property type="gene ID" value="MELO3C020828.2"/>
</dbReference>
<dbReference type="PANTHER" id="PTHR10938:SF4">
    <property type="entry name" value="TRANSLATION INITIATION FACTOR IF3-1, MITOCHONDRIAL"/>
    <property type="match status" value="1"/>
</dbReference>
<dbReference type="Gene3D" id="3.30.110.10">
    <property type="entry name" value="Translation initiation factor 3 (IF-3), C-terminal domain"/>
    <property type="match status" value="1"/>
</dbReference>
<name>A0A1S3C7G5_CUCME</name>
<dbReference type="Proteomes" id="UP001652600">
    <property type="component" value="Chromosome 11"/>
</dbReference>
<dbReference type="Gene3D" id="3.10.20.80">
    <property type="entry name" value="Translation initiation factor 3 (IF-3), N-terminal domain"/>
    <property type="match status" value="1"/>
</dbReference>
<dbReference type="InterPro" id="IPR036787">
    <property type="entry name" value="T_IF-3_N_sf"/>
</dbReference>
<dbReference type="GO" id="GO:0043022">
    <property type="term" value="F:ribosome binding"/>
    <property type="evidence" value="ECO:0007669"/>
    <property type="project" value="TreeGrafter"/>
</dbReference>
<reference evidence="7" key="1">
    <citation type="submission" date="2025-08" db="UniProtKB">
        <authorList>
            <consortium name="RefSeq"/>
        </authorList>
    </citation>
    <scope>IDENTIFICATION</scope>
    <source>
        <tissue evidence="7">Stem</tissue>
    </source>
</reference>
<dbReference type="InParanoid" id="A0A1S3C7G5"/>
<feature type="domain" description="Translation initiation factor 3 N-terminal" evidence="5">
    <location>
        <begin position="85"/>
        <end position="150"/>
    </location>
</feature>
<dbReference type="AlphaFoldDB" id="A0A1S3C7G5"/>
<dbReference type="Pfam" id="PF05198">
    <property type="entry name" value="IF3_N"/>
    <property type="match status" value="1"/>
</dbReference>
<sequence>MALFCRISQSKLKSFLDQFKRHYFQISHSAALDSRRTTNHVYRYEGRIPRRPADFADNFRFYAAPVQFQGNAKKEEKDKSGPRLNDKIKADFVRLVSDDGHTILPLREALERARELKLDLVEVQQKANPPVCKLMDFHREKYKKQIREKDRVKSKVELVMKKAGHKEVRFTGKTEEKDLKMKADMVKRLMERGYRVKCTARGDENQDLGALLSRLSAMIEDVALVESGPSVEKGQAFIIVRHVKFGPSKKGGGSKASKVAANAEQKVQNGSTPPISAVDPEDDAESSEETTWRVDGTSDCDEAFDLKDDRDVITSTTATKKMNVVSDRDVPDSGRTSSVPLFREDSSIKIDNRPKKIEPMNRFQPPNVTDRYSQGARDSLRSGPQIREPMNRFQPPNVTDRYSQGARDSLRSEPQIREPMNRFQPPNVTDRYSRGARDSLRSEPQIRDQRWHPPPNTNFSPTMRETRQYDNNTSVSRNINHSSNATSKPGPSHHTDSSPSKTSFGIFSSPNSNAPGKQDPPATGYQGNRGPPYTRSTNPNAPGVAENTKFPITNSEDNSNKGQKSWGIFSK</sequence>
<accession>A0A1S3C7G5</accession>
<keyword evidence="2 7" id="KW-0396">Initiation factor</keyword>
<dbReference type="NCBIfam" id="TIGR00168">
    <property type="entry name" value="infC"/>
    <property type="match status" value="1"/>
</dbReference>